<protein>
    <submittedName>
        <fullName evidence="1">Uncharacterized protein</fullName>
    </submittedName>
</protein>
<evidence type="ECO:0000313" key="2">
    <source>
        <dbReference type="Proteomes" id="UP000790709"/>
    </source>
</evidence>
<sequence length="128" mass="13711">MVVCGAPTTASTRTGAQSAGVGRYTSESLSTHRVPPLSPGSRQFDRDLWPSSHGPISSVKVLSQVESGRTDVEVSDRVGCGISHPRCENGGKAGGELLVACVLARMNSVPRQRRDVHLRYVQLVQLSR</sequence>
<comment type="caution">
    <text evidence="1">The sequence shown here is derived from an EMBL/GenBank/DDBJ whole genome shotgun (WGS) entry which is preliminary data.</text>
</comment>
<accession>A0ACB8B5Q5</accession>
<proteinExistence type="predicted"/>
<keyword evidence="2" id="KW-1185">Reference proteome</keyword>
<reference evidence="1" key="1">
    <citation type="journal article" date="2021" name="New Phytol.">
        <title>Evolutionary innovations through gain and loss of genes in the ectomycorrhizal Boletales.</title>
        <authorList>
            <person name="Wu G."/>
            <person name="Miyauchi S."/>
            <person name="Morin E."/>
            <person name="Kuo A."/>
            <person name="Drula E."/>
            <person name="Varga T."/>
            <person name="Kohler A."/>
            <person name="Feng B."/>
            <person name="Cao Y."/>
            <person name="Lipzen A."/>
            <person name="Daum C."/>
            <person name="Hundley H."/>
            <person name="Pangilinan J."/>
            <person name="Johnson J."/>
            <person name="Barry K."/>
            <person name="LaButti K."/>
            <person name="Ng V."/>
            <person name="Ahrendt S."/>
            <person name="Min B."/>
            <person name="Choi I.G."/>
            <person name="Park H."/>
            <person name="Plett J.M."/>
            <person name="Magnuson J."/>
            <person name="Spatafora J.W."/>
            <person name="Nagy L.G."/>
            <person name="Henrissat B."/>
            <person name="Grigoriev I.V."/>
            <person name="Yang Z.L."/>
            <person name="Xu J."/>
            <person name="Martin F.M."/>
        </authorList>
    </citation>
    <scope>NUCLEOTIDE SEQUENCE</scope>
    <source>
        <strain evidence="1">KUC20120723A-06</strain>
    </source>
</reference>
<dbReference type="EMBL" id="MU266542">
    <property type="protein sequence ID" value="KAH7921111.1"/>
    <property type="molecule type" value="Genomic_DNA"/>
</dbReference>
<dbReference type="Proteomes" id="UP000790709">
    <property type="component" value="Unassembled WGS sequence"/>
</dbReference>
<organism evidence="1 2">
    <name type="scientific">Leucogyrophana mollusca</name>
    <dbReference type="NCBI Taxonomy" id="85980"/>
    <lineage>
        <taxon>Eukaryota</taxon>
        <taxon>Fungi</taxon>
        <taxon>Dikarya</taxon>
        <taxon>Basidiomycota</taxon>
        <taxon>Agaricomycotina</taxon>
        <taxon>Agaricomycetes</taxon>
        <taxon>Agaricomycetidae</taxon>
        <taxon>Boletales</taxon>
        <taxon>Boletales incertae sedis</taxon>
        <taxon>Leucogyrophana</taxon>
    </lineage>
</organism>
<evidence type="ECO:0000313" key="1">
    <source>
        <dbReference type="EMBL" id="KAH7921111.1"/>
    </source>
</evidence>
<gene>
    <name evidence="1" type="ORF">BV22DRAFT_754217</name>
</gene>
<name>A0ACB8B5Q5_9AGAM</name>